<dbReference type="Pfam" id="PF04018">
    <property type="entry name" value="VCA0040-like"/>
    <property type="match status" value="1"/>
</dbReference>
<dbReference type="InterPro" id="IPR007163">
    <property type="entry name" value="VCA0040-like"/>
</dbReference>
<feature type="transmembrane region" description="Helical" evidence="1">
    <location>
        <begin position="116"/>
        <end position="134"/>
    </location>
</feature>
<dbReference type="AlphaFoldDB" id="A0A915YJ20"/>
<dbReference type="RefSeq" id="WP_264789351.1">
    <property type="nucleotide sequence ID" value="NZ_AP026867.1"/>
</dbReference>
<evidence type="ECO:0000313" key="3">
    <source>
        <dbReference type="Proteomes" id="UP001060919"/>
    </source>
</evidence>
<feature type="transmembrane region" description="Helical" evidence="1">
    <location>
        <begin position="143"/>
        <end position="162"/>
    </location>
</feature>
<feature type="transmembrane region" description="Helical" evidence="1">
    <location>
        <begin position="84"/>
        <end position="104"/>
    </location>
</feature>
<keyword evidence="1" id="KW-0812">Transmembrane</keyword>
<proteinExistence type="predicted"/>
<name>A0A915YJ20_9BACT</name>
<evidence type="ECO:0000256" key="1">
    <source>
        <dbReference type="SAM" id="Phobius"/>
    </source>
</evidence>
<feature type="transmembrane region" description="Helical" evidence="1">
    <location>
        <begin position="213"/>
        <end position="234"/>
    </location>
</feature>
<dbReference type="KEGG" id="aup:AsAng_0048890"/>
<dbReference type="PANTHER" id="PTHR37308:SF1">
    <property type="entry name" value="POLYPRENYL-PHOSPHATE TRANSPORTER"/>
    <property type="match status" value="1"/>
</dbReference>
<protein>
    <submittedName>
        <fullName evidence="2">DUF368 domain-containing protein</fullName>
    </submittedName>
</protein>
<keyword evidence="1" id="KW-1133">Transmembrane helix</keyword>
<feature type="transmembrane region" description="Helical" evidence="1">
    <location>
        <begin position="295"/>
        <end position="313"/>
    </location>
</feature>
<accession>A0A915YJ20</accession>
<organism evidence="2 3">
    <name type="scientific">Aureispira anguillae</name>
    <dbReference type="NCBI Taxonomy" id="2864201"/>
    <lineage>
        <taxon>Bacteria</taxon>
        <taxon>Pseudomonadati</taxon>
        <taxon>Bacteroidota</taxon>
        <taxon>Saprospiria</taxon>
        <taxon>Saprospirales</taxon>
        <taxon>Saprospiraceae</taxon>
        <taxon>Aureispira</taxon>
    </lineage>
</organism>
<gene>
    <name evidence="2" type="ORF">AsAng_0048890</name>
</gene>
<keyword evidence="1" id="KW-0472">Membrane</keyword>
<dbReference type="PANTHER" id="PTHR37308">
    <property type="entry name" value="INTEGRAL MEMBRANE PROTEIN"/>
    <property type="match status" value="1"/>
</dbReference>
<sequence>MSNNEPILDGNSSVEKPTNSIEYIFIFLRGLAMGAADVVPGVSGGTIAFITGIYERLLNAIKSVNPTAIRLLFKEGFNAAWKHIDGTFLVALFAGIFVSLFTLSKGLKWCLANYPQLLWAFFFGLIIASSIYIIKQVERWNPSAIVGLILGGIVAYIITIVAPTEAPTAYWMVFLAGAIAISAMILPGISGSFILLLMGMYRHVLNAATEMDIVFLLIFMAGCIVGLLSFSHLLSWTFKNYKNTTLAVLAGFMIGSLNKVWPWQNVARTRIDSHGNEVPWLMENVMPSNYLGETYILWCLILLIVGFSIVFLLERLGNNMTKE</sequence>
<dbReference type="Proteomes" id="UP001060919">
    <property type="component" value="Chromosome"/>
</dbReference>
<feature type="transmembrane region" description="Helical" evidence="1">
    <location>
        <begin position="168"/>
        <end position="201"/>
    </location>
</feature>
<dbReference type="EMBL" id="AP026867">
    <property type="protein sequence ID" value="BDS14117.1"/>
    <property type="molecule type" value="Genomic_DNA"/>
</dbReference>
<keyword evidence="3" id="KW-1185">Reference proteome</keyword>
<reference evidence="2" key="1">
    <citation type="submission" date="2022-09" db="EMBL/GenBank/DDBJ databases">
        <title>Aureispira anguillicida sp. nov., isolated from Leptocephalus of Japanese eel Anguilla japonica.</title>
        <authorList>
            <person name="Yuasa K."/>
            <person name="Mekata T."/>
            <person name="Ikunari K."/>
        </authorList>
    </citation>
    <scope>NUCLEOTIDE SEQUENCE</scope>
    <source>
        <strain evidence="2">EL160426</strain>
    </source>
</reference>
<evidence type="ECO:0000313" key="2">
    <source>
        <dbReference type="EMBL" id="BDS14117.1"/>
    </source>
</evidence>